<dbReference type="AlphaFoldDB" id="A3DN95"/>
<sequence>MRKIWPKKTRIYWDPEYNIPVIKPLPGQEDLFYVLKLTEPGDARPAFRIDHERLMSAIKYEFGDEKIYNIFFKNCFTLLNKVPHWDQMWETIASGNVLGQLYYDPFRERWRFRLNYTGAYIAVRDGLVDIVKTNKRVFRGSYIDKSSTSSRQVVIINEKDEIIGIGENIGDRIIVIKTFKEKRLPVETSMKKSDLETVLKHNEYGIEFYKEKAIKFLRKLYEKNKLPVVVSYSGGKDSLTALNLTLEALGDAELLFNDTGLELPETIKNVEYVSKHYGLKLVKASAGDAFWKAVWIFGPPGKDYRWCCKITKLVPIARVTKAKWGNGALNIVGQRAYESIDRARSPSVWRNRWVPHLLSASPIQEWNQLVEWLYITKYKLPYNKLYDMGFERLGCYVCPSSTLAEFKEIEKHYPEEWQRWVDVLEYWRKKLDQPIEWIKYGLWRWLTPAVAKYRLARHIPGYNIDWRREYILRLLNSTVNLAPLKIFSTNEHLIIEFNKDVIIDEVQQQLIHNILMLKKKIYRDKDKIIIETKNTNIIIEKNKINVSPYKEPENLEDLADVLKIIYRIYGCAKCGSCVLWCPLKIIRLTKYGPLPTKPCIGCRICLEVCPISEILVEKIVLPLITNDPGIWKRPSRKHGVEVIETFRIAGIIPEEA</sequence>
<dbReference type="eggNOG" id="arCOG00073">
    <property type="taxonomic scope" value="Archaea"/>
</dbReference>
<dbReference type="GeneID" id="4908070"/>
<accession>A3DN95</accession>
<dbReference type="Gene3D" id="3.40.50.620">
    <property type="entry name" value="HUPs"/>
    <property type="match status" value="1"/>
</dbReference>
<dbReference type="RefSeq" id="WP_011839296.1">
    <property type="nucleotide sequence ID" value="NC_009033.1"/>
</dbReference>
<evidence type="ECO:0000259" key="1">
    <source>
        <dbReference type="PROSITE" id="PS51379"/>
    </source>
</evidence>
<protein>
    <submittedName>
        <fullName evidence="2">Phosphoadenosine phosphosulfate reductase</fullName>
    </submittedName>
</protein>
<feature type="domain" description="4Fe-4S ferredoxin-type" evidence="1">
    <location>
        <begin position="589"/>
        <end position="619"/>
    </location>
</feature>
<dbReference type="SUPFAM" id="SSF52402">
    <property type="entry name" value="Adenine nucleotide alpha hydrolases-like"/>
    <property type="match status" value="1"/>
</dbReference>
<dbReference type="HOGENOM" id="CLU_026622_0_0_2"/>
<dbReference type="PANTHER" id="PTHR43196">
    <property type="entry name" value="SULFATE ADENYLYLTRANSFERASE SUBUNIT 2"/>
    <property type="match status" value="1"/>
</dbReference>
<dbReference type="Gene3D" id="3.30.70.20">
    <property type="match status" value="1"/>
</dbReference>
<dbReference type="Proteomes" id="UP000000254">
    <property type="component" value="Chromosome"/>
</dbReference>
<dbReference type="InterPro" id="IPR017900">
    <property type="entry name" value="4Fe4S_Fe_S_CS"/>
</dbReference>
<dbReference type="STRING" id="399550.Smar_1007"/>
<gene>
    <name evidence="2" type="ordered locus">Smar_1007</name>
</gene>
<dbReference type="InterPro" id="IPR017896">
    <property type="entry name" value="4Fe4S_Fe-S-bd"/>
</dbReference>
<dbReference type="PROSITE" id="PS00198">
    <property type="entry name" value="4FE4S_FER_1"/>
    <property type="match status" value="2"/>
</dbReference>
<dbReference type="Pfam" id="PF01507">
    <property type="entry name" value="PAPS_reduct"/>
    <property type="match status" value="1"/>
</dbReference>
<dbReference type="PROSITE" id="PS51379">
    <property type="entry name" value="4FE4S_FER_2"/>
    <property type="match status" value="1"/>
</dbReference>
<dbReference type="InterPro" id="IPR050128">
    <property type="entry name" value="Sulfate_adenylyltrnsfr_sub2"/>
</dbReference>
<organism evidence="2 3">
    <name type="scientific">Staphylothermus marinus (strain ATCC 43588 / DSM 3639 / JCM 9404 / F1)</name>
    <dbReference type="NCBI Taxonomy" id="399550"/>
    <lineage>
        <taxon>Archaea</taxon>
        <taxon>Thermoproteota</taxon>
        <taxon>Thermoprotei</taxon>
        <taxon>Desulfurococcales</taxon>
        <taxon>Desulfurococcaceae</taxon>
        <taxon>Staphylothermus</taxon>
    </lineage>
</organism>
<dbReference type="EMBL" id="CP000575">
    <property type="protein sequence ID" value="ABN70105.1"/>
    <property type="molecule type" value="Genomic_DNA"/>
</dbReference>
<reference evidence="2 3" key="2">
    <citation type="journal article" date="2009" name="Stand. Genomic Sci.">
        <title>Complete genome sequence of Staphylothermus marinus Stetter and Fiala 1986 type strain F1.</title>
        <authorList>
            <person name="Anderson I.J."/>
            <person name="Sun H."/>
            <person name="Lapidus A."/>
            <person name="Copeland A."/>
            <person name="Glavina Del Rio T."/>
            <person name="Tice H."/>
            <person name="Dalin E."/>
            <person name="Lucas S."/>
            <person name="Barry K."/>
            <person name="Land M."/>
            <person name="Richardson P."/>
            <person name="Huber H."/>
            <person name="Kyrpides N.C."/>
        </authorList>
    </citation>
    <scope>NUCLEOTIDE SEQUENCE [LARGE SCALE GENOMIC DNA]</scope>
    <source>
        <strain evidence="3">ATCC 43588 / DSM 3639 / JCM 9404 / F1</strain>
    </source>
</reference>
<evidence type="ECO:0000313" key="3">
    <source>
        <dbReference type="Proteomes" id="UP000000254"/>
    </source>
</evidence>
<proteinExistence type="predicted"/>
<reference evidence="3" key="1">
    <citation type="journal article" date="2009" name="BMC Genomics">
        <title>The complete genome sequence of Staphylothermus marinus reveals differences in sulfur metabolism among heterotrophic Crenarchaeota.</title>
        <authorList>
            <person name="Anderson I.J."/>
            <person name="Dharmarajan L."/>
            <person name="Rodriguez J."/>
            <person name="Hooper S."/>
            <person name="Porat I."/>
            <person name="Ulrich L.E."/>
            <person name="Elkins J.G."/>
            <person name="Mavromatis K."/>
            <person name="Sun H."/>
            <person name="Land M."/>
            <person name="Lapidus A."/>
            <person name="Lucas S."/>
            <person name="Barry K."/>
            <person name="Huber H."/>
            <person name="Zhulin I.B."/>
            <person name="Whitman W.B."/>
            <person name="Mukhopadhyay B."/>
            <person name="Woese C."/>
            <person name="Bristow J."/>
            <person name="Kyrpides N."/>
        </authorList>
    </citation>
    <scope>NUCLEOTIDE SEQUENCE [LARGE SCALE GENOMIC DNA]</scope>
    <source>
        <strain evidence="3">ATCC 43588 / DSM 3639 / JCM 9404 / F1</strain>
    </source>
</reference>
<dbReference type="KEGG" id="smr:Smar_1007"/>
<dbReference type="InterPro" id="IPR014729">
    <property type="entry name" value="Rossmann-like_a/b/a_fold"/>
</dbReference>
<dbReference type="PANTHER" id="PTHR43196:SF2">
    <property type="entry name" value="PHOSPHOADENOSINE PHOSPHOSULFATE REDUCTASE"/>
    <property type="match status" value="1"/>
</dbReference>
<dbReference type="SUPFAM" id="SSF46548">
    <property type="entry name" value="alpha-helical ferredoxin"/>
    <property type="match status" value="1"/>
</dbReference>
<dbReference type="CDD" id="cd23947">
    <property type="entry name" value="PAPS_reductase-like_YbdN"/>
    <property type="match status" value="1"/>
</dbReference>
<dbReference type="InterPro" id="IPR002500">
    <property type="entry name" value="PAPS_reduct_dom"/>
</dbReference>
<keyword evidence="3" id="KW-1185">Reference proteome</keyword>
<name>A3DN95_STAMF</name>
<dbReference type="OrthoDB" id="14887at2157"/>
<evidence type="ECO:0000313" key="2">
    <source>
        <dbReference type="EMBL" id="ABN70105.1"/>
    </source>
</evidence>
<dbReference type="GO" id="GO:0016491">
    <property type="term" value="F:oxidoreductase activity"/>
    <property type="evidence" value="ECO:0007669"/>
    <property type="project" value="UniProtKB-ARBA"/>
</dbReference>